<dbReference type="RefSeq" id="WP_012678942.1">
    <property type="nucleotide sequence ID" value="NC_012471.1"/>
</dbReference>
<proteinExistence type="predicted"/>
<dbReference type="EMBL" id="FM204883">
    <property type="protein sequence ID" value="CAW92349.1"/>
    <property type="molecule type" value="Genomic_DNA"/>
</dbReference>
<keyword evidence="2" id="KW-0808">Transferase</keyword>
<dbReference type="PROSITE" id="PS51097">
    <property type="entry name" value="PTS_EIIA_TYPE_5"/>
    <property type="match status" value="1"/>
</dbReference>
<reference evidence="2 3" key="1">
    <citation type="journal article" date="2009" name="PLoS Pathog.">
        <title>Genomic evidence for the evolution of Streptococcus equi: host restriction, increased virulence, and genetic exchange with human pathogens.</title>
        <authorList>
            <person name="Holden M.T.G."/>
            <person name="Heather Z."/>
            <person name="Paillot R."/>
            <person name="Steward K.F."/>
            <person name="Webb K."/>
            <person name="Ainslie F."/>
            <person name="Jourdan T."/>
            <person name="Bason N.C."/>
            <person name="Holroyd N.E."/>
            <person name="Mungall K."/>
            <person name="Quail M.A."/>
            <person name="Sanders M."/>
            <person name="Simmonds M."/>
            <person name="Willey D."/>
            <person name="Brooks K."/>
            <person name="Aanensen D.M."/>
            <person name="Spratt B.G."/>
            <person name="Jolley K.A."/>
            <person name="Maiden M.C.J."/>
            <person name="Kehoe M."/>
            <person name="Chanter N."/>
            <person name="Bentley S.D."/>
            <person name="Robinson C."/>
            <person name="Maskell D.J."/>
            <person name="Parkhill J."/>
            <person name="Waller A.S."/>
        </authorList>
    </citation>
    <scope>NUCLEOTIDE SEQUENCE [LARGE SCALE GENOMIC DNA]</scope>
    <source>
        <strain evidence="2 3">4047</strain>
    </source>
</reference>
<dbReference type="GO" id="GO:0016301">
    <property type="term" value="F:kinase activity"/>
    <property type="evidence" value="ECO:0007669"/>
    <property type="project" value="TreeGrafter"/>
</dbReference>
<dbReference type="PANTHER" id="PTHR40398:SF1">
    <property type="entry name" value="PTS SYSTEM GLUCITOL_SORBITOL-SPECIFIC EIIA COMPONENT"/>
    <property type="match status" value="1"/>
</dbReference>
<dbReference type="Gene3D" id="2.40.33.40">
    <property type="entry name" value="Phosphotransferase system, glucitol/sorbitol-specific IIA component"/>
    <property type="match status" value="1"/>
</dbReference>
<dbReference type="PANTHER" id="PTHR40398">
    <property type="entry name" value="PTS SYSTEM GLUCITOL/SORBITOL-SPECIFIC EIIA COMPONENT"/>
    <property type="match status" value="1"/>
</dbReference>
<comment type="caution">
    <text evidence="1">Lacks conserved residue(s) required for the propagation of feature annotation.</text>
</comment>
<dbReference type="Pfam" id="PF03829">
    <property type="entry name" value="PTSIIA_gutA"/>
    <property type="match status" value="1"/>
</dbReference>
<organism evidence="2 3">
    <name type="scientific">Streptococcus equi subsp. equi (strain 4047)</name>
    <dbReference type="NCBI Taxonomy" id="553482"/>
    <lineage>
        <taxon>Bacteria</taxon>
        <taxon>Bacillati</taxon>
        <taxon>Bacillota</taxon>
        <taxon>Bacilli</taxon>
        <taxon>Lactobacillales</taxon>
        <taxon>Streptococcaceae</taxon>
        <taxon>Streptococcus</taxon>
    </lineage>
</organism>
<dbReference type="GO" id="GO:0005737">
    <property type="term" value="C:cytoplasm"/>
    <property type="evidence" value="ECO:0007669"/>
    <property type="project" value="InterPro"/>
</dbReference>
<dbReference type="HOGENOM" id="CLU_138435_2_1_9"/>
<dbReference type="KEGG" id="seu:SEQ_0282"/>
<evidence type="ECO:0000256" key="1">
    <source>
        <dbReference type="PROSITE-ProRule" id="PRU00420"/>
    </source>
</evidence>
<dbReference type="GO" id="GO:0008982">
    <property type="term" value="F:protein-N(PI)-phosphohistidine-sugar phosphotransferase activity"/>
    <property type="evidence" value="ECO:0007669"/>
    <property type="project" value="InterPro"/>
</dbReference>
<dbReference type="OrthoDB" id="5113885at2"/>
<protein>
    <submittedName>
        <fullName evidence="2">Putative glucitol/sorbitol-specific phosphotransferase system (PTS), IIA component</fullName>
        <ecNumber evidence="2">2.7.1.69</ecNumber>
    </submittedName>
</protein>
<name>C0M674_STRE4</name>
<dbReference type="EC" id="2.7.1.69" evidence="2"/>
<dbReference type="AlphaFoldDB" id="C0M674"/>
<dbReference type="SUPFAM" id="SSF141530">
    <property type="entry name" value="PTSIIA/GutA-like"/>
    <property type="match status" value="1"/>
</dbReference>
<evidence type="ECO:0000313" key="2">
    <source>
        <dbReference type="EMBL" id="CAW92349.1"/>
    </source>
</evidence>
<evidence type="ECO:0000313" key="3">
    <source>
        <dbReference type="Proteomes" id="UP000001365"/>
    </source>
</evidence>
<dbReference type="InterPro" id="IPR036665">
    <property type="entry name" value="PTS_IIA_glucitol/sorbitol_sf"/>
</dbReference>
<sequence>MIKVFETRVTAIGSEAADMISAANMLILFDQGAPADLADFCYTIDNKQVSGSISAGGQLVIDQMAYDITAVGAVVEKNLAQLGHITISFDGSTASSLPGTLHVKGKGLPQVRQGSLVQIFAWLRCS</sequence>
<gene>
    <name evidence="2" type="ordered locus">SEQ_0282</name>
</gene>
<accession>C0M674</accession>
<dbReference type="Proteomes" id="UP000001365">
    <property type="component" value="Chromosome"/>
</dbReference>
<dbReference type="GO" id="GO:0009401">
    <property type="term" value="P:phosphoenolpyruvate-dependent sugar phosphotransferase system"/>
    <property type="evidence" value="ECO:0007669"/>
    <property type="project" value="InterPro"/>
</dbReference>
<dbReference type="InterPro" id="IPR004716">
    <property type="entry name" value="PTS_IIA_glucitol/sorbitol-sp"/>
</dbReference>